<organism evidence="2 3">
    <name type="scientific">Rhodococcus jostii</name>
    <dbReference type="NCBI Taxonomy" id="132919"/>
    <lineage>
        <taxon>Bacteria</taxon>
        <taxon>Bacillati</taxon>
        <taxon>Actinomycetota</taxon>
        <taxon>Actinomycetes</taxon>
        <taxon>Mycobacteriales</taxon>
        <taxon>Nocardiaceae</taxon>
        <taxon>Rhodococcus</taxon>
    </lineage>
</organism>
<dbReference type="RefSeq" id="WP_240319970.1">
    <property type="nucleotide sequence ID" value="NZ_FNTL01000004.1"/>
</dbReference>
<gene>
    <name evidence="2" type="ORF">SAMN04490220_8066</name>
</gene>
<dbReference type="Gene3D" id="3.30.1310.10">
    <property type="entry name" value="Nucleoid-associated protein YbaB-like domain"/>
    <property type="match status" value="1"/>
</dbReference>
<evidence type="ECO:0000256" key="1">
    <source>
        <dbReference type="SAM" id="MobiDB-lite"/>
    </source>
</evidence>
<dbReference type="SUPFAM" id="SSF82607">
    <property type="entry name" value="YbaB-like"/>
    <property type="match status" value="1"/>
</dbReference>
<dbReference type="Pfam" id="PF02575">
    <property type="entry name" value="YbaB_DNA_bd"/>
    <property type="match status" value="1"/>
</dbReference>
<reference evidence="3" key="1">
    <citation type="submission" date="2016-10" db="EMBL/GenBank/DDBJ databases">
        <authorList>
            <person name="Varghese N."/>
        </authorList>
    </citation>
    <scope>NUCLEOTIDE SEQUENCE [LARGE SCALE GENOMIC DNA]</scope>
    <source>
        <strain evidence="3">DSM 44719</strain>
    </source>
</reference>
<dbReference type="GO" id="GO:0003677">
    <property type="term" value="F:DNA binding"/>
    <property type="evidence" value="ECO:0007669"/>
    <property type="project" value="UniProtKB-KW"/>
</dbReference>
<proteinExistence type="predicted"/>
<dbReference type="AlphaFoldDB" id="A0A1H5JAM2"/>
<dbReference type="InterPro" id="IPR036894">
    <property type="entry name" value="YbaB-like_sf"/>
</dbReference>
<evidence type="ECO:0000313" key="3">
    <source>
        <dbReference type="Proteomes" id="UP000183407"/>
    </source>
</evidence>
<evidence type="ECO:0000313" key="2">
    <source>
        <dbReference type="EMBL" id="SEE49519.1"/>
    </source>
</evidence>
<sequence>MITIDLPTRSIIDLLGVFGRRSPRRAAWPTRADVAAASPQGGLADPRGRGRRAGDRGRGRTRPDELDVTTVSEHDMDAVVGRATEQLNLHEDALAGLRAVTARASSESDQVTAEVDGNGTLTGLWMDDSISSLDACTLAAMITSTTQEAARLAAEQRIQVMTTLQDGFGKV</sequence>
<feature type="region of interest" description="Disordered" evidence="1">
    <location>
        <begin position="26"/>
        <end position="63"/>
    </location>
</feature>
<feature type="compositionally biased region" description="Basic and acidic residues" evidence="1">
    <location>
        <begin position="46"/>
        <end position="63"/>
    </location>
</feature>
<dbReference type="InterPro" id="IPR004401">
    <property type="entry name" value="YbaB/EbfC"/>
</dbReference>
<accession>A0A1H5JAM2</accession>
<dbReference type="EMBL" id="FNTL01000004">
    <property type="protein sequence ID" value="SEE49519.1"/>
    <property type="molecule type" value="Genomic_DNA"/>
</dbReference>
<name>A0A1H5JAM2_RHOJO</name>
<keyword evidence="2" id="KW-0238">DNA-binding</keyword>
<protein>
    <submittedName>
        <fullName evidence="2">YbaB/EbfC DNA-binding family protein</fullName>
    </submittedName>
</protein>
<dbReference type="Proteomes" id="UP000183407">
    <property type="component" value="Unassembled WGS sequence"/>
</dbReference>